<dbReference type="PANTHER" id="PTHR30068:SF3">
    <property type="entry name" value="PHOSPHOLIPID_GLYCEROL ACYLTRANSFERASE DOMAIN-CONTAINING PROTEIN"/>
    <property type="match status" value="1"/>
</dbReference>
<proteinExistence type="predicted"/>
<keyword evidence="1" id="KW-0012">Acyltransferase</keyword>
<gene>
    <name evidence="1" type="ORF">IAC32_00060</name>
</gene>
<dbReference type="EMBL" id="JADIMR010000001">
    <property type="protein sequence ID" value="MBO8446131.1"/>
    <property type="molecule type" value="Genomic_DNA"/>
</dbReference>
<name>A0A9D9HC58_9BACT</name>
<keyword evidence="1" id="KW-0808">Transferase</keyword>
<feature type="non-terminal residue" evidence="1">
    <location>
        <position position="1"/>
    </location>
</feature>
<comment type="caution">
    <text evidence="1">The sequence shown here is derived from an EMBL/GenBank/DDBJ whole genome shotgun (WGS) entry which is preliminary data.</text>
</comment>
<reference evidence="1" key="1">
    <citation type="submission" date="2020-10" db="EMBL/GenBank/DDBJ databases">
        <authorList>
            <person name="Gilroy R."/>
        </authorList>
    </citation>
    <scope>NUCLEOTIDE SEQUENCE</scope>
    <source>
        <strain evidence="1">D3-1215</strain>
    </source>
</reference>
<evidence type="ECO:0000313" key="2">
    <source>
        <dbReference type="Proteomes" id="UP000823637"/>
    </source>
</evidence>
<accession>A0A9D9HC58</accession>
<dbReference type="GO" id="GO:0042840">
    <property type="term" value="P:D-glucuronate catabolic process"/>
    <property type="evidence" value="ECO:0007669"/>
    <property type="project" value="TreeGrafter"/>
</dbReference>
<dbReference type="Proteomes" id="UP000823637">
    <property type="component" value="Unassembled WGS sequence"/>
</dbReference>
<sequence length="237" mass="27213">DIGRANKMFKVERAGSMREFYKSSLLLSKYIRHTICEKKQSIWIAQRNGRTKDGIDRTEPGLIKMLMLSGEKGKFKQSLLDLDIVPMSVSYEWEPCDFLKAKELYESKDKRYIKKPGEDLNSILTGILQPKGRVHIHLGKPIGIEDLASIKDDDQPALIQTTSRILDERIRRGYKLWPNNHAAYDILHEKTGMSAHYTMEEMSKLSAHIADTTSQIPDPARQEIRNIMLRIYAGPLN</sequence>
<dbReference type="PANTHER" id="PTHR30068">
    <property type="entry name" value="URONATE ISOMERASE"/>
    <property type="match status" value="1"/>
</dbReference>
<protein>
    <submittedName>
        <fullName evidence="1">Acyltransferase</fullName>
    </submittedName>
</protein>
<dbReference type="GO" id="GO:0016746">
    <property type="term" value="F:acyltransferase activity"/>
    <property type="evidence" value="ECO:0007669"/>
    <property type="project" value="UniProtKB-KW"/>
</dbReference>
<evidence type="ECO:0000313" key="1">
    <source>
        <dbReference type="EMBL" id="MBO8446131.1"/>
    </source>
</evidence>
<organism evidence="1 2">
    <name type="scientific">Candidatus Enterocola intestinipullorum</name>
    <dbReference type="NCBI Taxonomy" id="2840783"/>
    <lineage>
        <taxon>Bacteria</taxon>
        <taxon>Pseudomonadati</taxon>
        <taxon>Bacteroidota</taxon>
        <taxon>Bacteroidia</taxon>
        <taxon>Bacteroidales</taxon>
        <taxon>Candidatus Enterocola</taxon>
    </lineage>
</organism>
<dbReference type="GO" id="GO:0019698">
    <property type="term" value="P:D-galacturonate catabolic process"/>
    <property type="evidence" value="ECO:0007669"/>
    <property type="project" value="TreeGrafter"/>
</dbReference>
<reference evidence="1" key="2">
    <citation type="journal article" date="2021" name="PeerJ">
        <title>Extensive microbial diversity within the chicken gut microbiome revealed by metagenomics and culture.</title>
        <authorList>
            <person name="Gilroy R."/>
            <person name="Ravi A."/>
            <person name="Getino M."/>
            <person name="Pursley I."/>
            <person name="Horton D.L."/>
            <person name="Alikhan N.F."/>
            <person name="Baker D."/>
            <person name="Gharbi K."/>
            <person name="Hall N."/>
            <person name="Watson M."/>
            <person name="Adriaenssens E.M."/>
            <person name="Foster-Nyarko E."/>
            <person name="Jarju S."/>
            <person name="Secka A."/>
            <person name="Antonio M."/>
            <person name="Oren A."/>
            <person name="Chaudhuri R.R."/>
            <person name="La Ragione R."/>
            <person name="Hildebrand F."/>
            <person name="Pallen M.J."/>
        </authorList>
    </citation>
    <scope>NUCLEOTIDE SEQUENCE</scope>
    <source>
        <strain evidence="1">D3-1215</strain>
    </source>
</reference>
<dbReference type="AlphaFoldDB" id="A0A9D9HC58"/>